<protein>
    <submittedName>
        <fullName evidence="2">Uncharacterized protein</fullName>
    </submittedName>
</protein>
<sequence length="95" mass="10168">MELSQTHTATQIQHLLSDAHQAQAQHCPPALPGESGPGTGGFIAALNHATSSLYARLQAQAAEAERIAHEQRQVLAQISHQDLTLGQQLDKAMPQ</sequence>
<organism evidence="2 3">
    <name type="scientific">Corynebacterium pseudopelargi</name>
    <dbReference type="NCBI Taxonomy" id="2080757"/>
    <lineage>
        <taxon>Bacteria</taxon>
        <taxon>Bacillati</taxon>
        <taxon>Actinomycetota</taxon>
        <taxon>Actinomycetes</taxon>
        <taxon>Mycobacteriales</taxon>
        <taxon>Corynebacteriaceae</taxon>
        <taxon>Corynebacterium</taxon>
    </lineage>
</organism>
<reference evidence="2 3" key="1">
    <citation type="submission" date="2018-11" db="EMBL/GenBank/DDBJ databases">
        <authorList>
            <person name="Kleinhagauer T."/>
            <person name="Glaeser S.P."/>
            <person name="Spergser J."/>
            <person name="Ruckert C."/>
            <person name="Kaempfer P."/>
            <person name="Busse H.-J."/>
        </authorList>
    </citation>
    <scope>NUCLEOTIDE SEQUENCE [LARGE SCALE GENOMIC DNA]</scope>
    <source>
        <strain evidence="2 3">812CH</strain>
    </source>
</reference>
<feature type="region of interest" description="Disordered" evidence="1">
    <location>
        <begin position="16"/>
        <end position="40"/>
    </location>
</feature>
<gene>
    <name evidence="2" type="ORF">CPPEL_08830</name>
</gene>
<dbReference type="AlphaFoldDB" id="A0A3G6IVP8"/>
<dbReference type="RefSeq" id="WP_123960744.1">
    <property type="nucleotide sequence ID" value="NZ_CP033898.1"/>
</dbReference>
<dbReference type="KEGG" id="cpso:CPPEL_08830"/>
<evidence type="ECO:0000313" key="3">
    <source>
        <dbReference type="Proteomes" id="UP000271426"/>
    </source>
</evidence>
<proteinExistence type="predicted"/>
<accession>A0A3G6IVP8</accession>
<name>A0A3G6IVP8_9CORY</name>
<dbReference type="Proteomes" id="UP000271426">
    <property type="component" value="Chromosome"/>
</dbReference>
<evidence type="ECO:0000256" key="1">
    <source>
        <dbReference type="SAM" id="MobiDB-lite"/>
    </source>
</evidence>
<keyword evidence="3" id="KW-1185">Reference proteome</keyword>
<evidence type="ECO:0000313" key="2">
    <source>
        <dbReference type="EMBL" id="AZA09869.1"/>
    </source>
</evidence>
<dbReference type="EMBL" id="CP033898">
    <property type="protein sequence ID" value="AZA09869.1"/>
    <property type="molecule type" value="Genomic_DNA"/>
</dbReference>